<organism evidence="2 3">
    <name type="scientific">Microbacterium pumilum</name>
    <dbReference type="NCBI Taxonomy" id="344165"/>
    <lineage>
        <taxon>Bacteria</taxon>
        <taxon>Bacillati</taxon>
        <taxon>Actinomycetota</taxon>
        <taxon>Actinomycetes</taxon>
        <taxon>Micrococcales</taxon>
        <taxon>Microbacteriaceae</taxon>
        <taxon>Microbacterium</taxon>
    </lineage>
</organism>
<keyword evidence="1" id="KW-0812">Transmembrane</keyword>
<name>A0ABP5E3M1_9MICO</name>
<comment type="caution">
    <text evidence="2">The sequence shown here is derived from an EMBL/GenBank/DDBJ whole genome shotgun (WGS) entry which is preliminary data.</text>
</comment>
<reference evidence="3" key="1">
    <citation type="journal article" date="2019" name="Int. J. Syst. Evol. Microbiol.">
        <title>The Global Catalogue of Microorganisms (GCM) 10K type strain sequencing project: providing services to taxonomists for standard genome sequencing and annotation.</title>
        <authorList>
            <consortium name="The Broad Institute Genomics Platform"/>
            <consortium name="The Broad Institute Genome Sequencing Center for Infectious Disease"/>
            <person name="Wu L."/>
            <person name="Ma J."/>
        </authorList>
    </citation>
    <scope>NUCLEOTIDE SEQUENCE [LARGE SCALE GENOMIC DNA]</scope>
    <source>
        <strain evidence="3">JCM 14902</strain>
    </source>
</reference>
<proteinExistence type="predicted"/>
<dbReference type="EMBL" id="BAAAOH010000001">
    <property type="protein sequence ID" value="GAA1989380.1"/>
    <property type="molecule type" value="Genomic_DNA"/>
</dbReference>
<dbReference type="RefSeq" id="WP_344062803.1">
    <property type="nucleotide sequence ID" value="NZ_BAAAOH010000001.1"/>
</dbReference>
<feature type="transmembrane region" description="Helical" evidence="1">
    <location>
        <begin position="6"/>
        <end position="23"/>
    </location>
</feature>
<gene>
    <name evidence="2" type="ORF">GCM10009777_25640</name>
</gene>
<sequence>MDVIAWLVIIAVLTVALIAVGLAPRLKRDNLRRQLEGGGGSFAAVGIGFDAVWRPSAEDARATWEAQVELPAPAPTPGDKGRLEEGRIVIEVDPRD</sequence>
<evidence type="ECO:0000256" key="1">
    <source>
        <dbReference type="SAM" id="Phobius"/>
    </source>
</evidence>
<evidence type="ECO:0000313" key="3">
    <source>
        <dbReference type="Proteomes" id="UP001500326"/>
    </source>
</evidence>
<keyword evidence="1" id="KW-0472">Membrane</keyword>
<evidence type="ECO:0008006" key="4">
    <source>
        <dbReference type="Google" id="ProtNLM"/>
    </source>
</evidence>
<protein>
    <recommendedName>
        <fullName evidence="4">Secreted protein</fullName>
    </recommendedName>
</protein>
<keyword evidence="3" id="KW-1185">Reference proteome</keyword>
<dbReference type="Proteomes" id="UP001500326">
    <property type="component" value="Unassembled WGS sequence"/>
</dbReference>
<accession>A0ABP5E3M1</accession>
<keyword evidence="1" id="KW-1133">Transmembrane helix</keyword>
<evidence type="ECO:0000313" key="2">
    <source>
        <dbReference type="EMBL" id="GAA1989380.1"/>
    </source>
</evidence>